<evidence type="ECO:0000313" key="2">
    <source>
        <dbReference type="Proteomes" id="UP000887540"/>
    </source>
</evidence>
<organism evidence="2 3">
    <name type="scientific">Acrobeloides nanus</name>
    <dbReference type="NCBI Taxonomy" id="290746"/>
    <lineage>
        <taxon>Eukaryota</taxon>
        <taxon>Metazoa</taxon>
        <taxon>Ecdysozoa</taxon>
        <taxon>Nematoda</taxon>
        <taxon>Chromadorea</taxon>
        <taxon>Rhabditida</taxon>
        <taxon>Tylenchina</taxon>
        <taxon>Cephalobomorpha</taxon>
        <taxon>Cephaloboidea</taxon>
        <taxon>Cephalobidae</taxon>
        <taxon>Acrobeloides</taxon>
    </lineage>
</organism>
<dbReference type="WBParaSite" id="ACRNAN_scaffold1029.g24322.t1">
    <property type="protein sequence ID" value="ACRNAN_scaffold1029.g24322.t1"/>
    <property type="gene ID" value="ACRNAN_scaffold1029.g24322"/>
</dbReference>
<feature type="region of interest" description="Disordered" evidence="1">
    <location>
        <begin position="1"/>
        <end position="21"/>
    </location>
</feature>
<evidence type="ECO:0000256" key="1">
    <source>
        <dbReference type="SAM" id="MobiDB-lite"/>
    </source>
</evidence>
<proteinExistence type="predicted"/>
<dbReference type="AlphaFoldDB" id="A0A914CFE5"/>
<sequence>MGGRNKRNSDSNTPSCPMDKKRMLHMIKEQQSRNEAILNEAQKTATSPQMDLASLLTQLMSYTGAAEINQLKMVTHQPTANDKEKR</sequence>
<keyword evidence="2" id="KW-1185">Reference proteome</keyword>
<reference evidence="3" key="1">
    <citation type="submission" date="2022-11" db="UniProtKB">
        <authorList>
            <consortium name="WormBaseParasite"/>
        </authorList>
    </citation>
    <scope>IDENTIFICATION</scope>
</reference>
<accession>A0A914CFE5</accession>
<protein>
    <submittedName>
        <fullName evidence="3">Uncharacterized protein</fullName>
    </submittedName>
</protein>
<name>A0A914CFE5_9BILA</name>
<dbReference type="Proteomes" id="UP000887540">
    <property type="component" value="Unplaced"/>
</dbReference>
<evidence type="ECO:0000313" key="3">
    <source>
        <dbReference type="WBParaSite" id="ACRNAN_scaffold1029.g24322.t1"/>
    </source>
</evidence>